<gene>
    <name evidence="1" type="ORF">FCC1311_016622</name>
</gene>
<protein>
    <submittedName>
        <fullName evidence="1">Uncharacterized protein</fullName>
    </submittedName>
</protein>
<comment type="caution">
    <text evidence="1">The sequence shown here is derived from an EMBL/GenBank/DDBJ whole genome shotgun (WGS) entry which is preliminary data.</text>
</comment>
<dbReference type="OrthoDB" id="1854899at2759"/>
<sequence length="254" mass="29570">MHWYWETRSEQQDLDTLRNEIRKLDTGKLPESPEVEPSKWRVDLGILHLSPQQQQQQQQIQQQLQQQGKPKHEITSHLFRSENRAQYPGQMVLLFLKANQRKQKPGFTQDPNKNIQRYPAPENEYTIVQTTSNISLLSFYGDYPANKDYIFEGFDYVVGDFALRVGVARLHKSRSLIFVRAMFIPCKLDPDAPIYRQVEEALGLGTRFPCRAIPTRFDHYKPNIIPAQFGPMHEAIENVELLSAMRSLLTSKSR</sequence>
<evidence type="ECO:0000313" key="2">
    <source>
        <dbReference type="Proteomes" id="UP000241890"/>
    </source>
</evidence>
<evidence type="ECO:0000313" key="1">
    <source>
        <dbReference type="EMBL" id="GBG25444.1"/>
    </source>
</evidence>
<dbReference type="InParanoid" id="A0A2R5GCG1"/>
<dbReference type="Proteomes" id="UP000241890">
    <property type="component" value="Unassembled WGS sequence"/>
</dbReference>
<proteinExistence type="predicted"/>
<accession>A0A2R5GCG1</accession>
<name>A0A2R5GCG1_9STRA</name>
<reference evidence="1 2" key="1">
    <citation type="submission" date="2017-12" db="EMBL/GenBank/DDBJ databases">
        <title>Sequencing, de novo assembly and annotation of complete genome of a new Thraustochytrid species, strain FCC1311.</title>
        <authorList>
            <person name="Sedici K."/>
            <person name="Godart F."/>
            <person name="Aiese Cigliano R."/>
            <person name="Sanseverino W."/>
            <person name="Barakat M."/>
            <person name="Ortet P."/>
            <person name="Marechal E."/>
            <person name="Cagnac O."/>
            <person name="Amato A."/>
        </authorList>
    </citation>
    <scope>NUCLEOTIDE SEQUENCE [LARGE SCALE GENOMIC DNA]</scope>
</reference>
<dbReference type="AlphaFoldDB" id="A0A2R5GCG1"/>
<dbReference type="EMBL" id="BEYU01000012">
    <property type="protein sequence ID" value="GBG25444.1"/>
    <property type="molecule type" value="Genomic_DNA"/>
</dbReference>
<organism evidence="1 2">
    <name type="scientific">Hondaea fermentalgiana</name>
    <dbReference type="NCBI Taxonomy" id="2315210"/>
    <lineage>
        <taxon>Eukaryota</taxon>
        <taxon>Sar</taxon>
        <taxon>Stramenopiles</taxon>
        <taxon>Bigyra</taxon>
        <taxon>Labyrinthulomycetes</taxon>
        <taxon>Thraustochytrida</taxon>
        <taxon>Thraustochytriidae</taxon>
        <taxon>Hondaea</taxon>
    </lineage>
</organism>
<keyword evidence="2" id="KW-1185">Reference proteome</keyword>